<feature type="domain" description="SEC7" evidence="1">
    <location>
        <begin position="1"/>
        <end position="129"/>
    </location>
</feature>
<reference evidence="2 3" key="1">
    <citation type="submission" date="2016-07" db="EMBL/GenBank/DDBJ databases">
        <title>Pervasive Adenine N6-methylation of Active Genes in Fungi.</title>
        <authorList>
            <consortium name="DOE Joint Genome Institute"/>
            <person name="Mondo S.J."/>
            <person name="Dannebaum R.O."/>
            <person name="Kuo R.C."/>
            <person name="Labutti K."/>
            <person name="Haridas S."/>
            <person name="Kuo A."/>
            <person name="Salamov A."/>
            <person name="Ahrendt S.R."/>
            <person name="Lipzen A."/>
            <person name="Sullivan W."/>
            <person name="Andreopoulos W.B."/>
            <person name="Clum A."/>
            <person name="Lindquist E."/>
            <person name="Daum C."/>
            <person name="Ramamoorthy G.K."/>
            <person name="Gryganskyi A."/>
            <person name="Culley D."/>
            <person name="Magnuson J.K."/>
            <person name="James T.Y."/>
            <person name="O'Malley M.A."/>
            <person name="Stajich J.E."/>
            <person name="Spatafora J.W."/>
            <person name="Visel A."/>
            <person name="Grigoriev I.V."/>
        </authorList>
    </citation>
    <scope>NUCLEOTIDE SEQUENCE [LARGE SCALE GENOMIC DNA]</scope>
    <source>
        <strain evidence="2 3">CBS 931.73</strain>
    </source>
</reference>
<evidence type="ECO:0000313" key="3">
    <source>
        <dbReference type="Proteomes" id="UP000193498"/>
    </source>
</evidence>
<dbReference type="AlphaFoldDB" id="A0A1Y1YAR3"/>
<dbReference type="InterPro" id="IPR000904">
    <property type="entry name" value="Sec7_dom"/>
</dbReference>
<organism evidence="2 3">
    <name type="scientific">Basidiobolus meristosporus CBS 931.73</name>
    <dbReference type="NCBI Taxonomy" id="1314790"/>
    <lineage>
        <taxon>Eukaryota</taxon>
        <taxon>Fungi</taxon>
        <taxon>Fungi incertae sedis</taxon>
        <taxon>Zoopagomycota</taxon>
        <taxon>Entomophthoromycotina</taxon>
        <taxon>Basidiobolomycetes</taxon>
        <taxon>Basidiobolales</taxon>
        <taxon>Basidiobolaceae</taxon>
        <taxon>Basidiobolus</taxon>
    </lineage>
</organism>
<proteinExistence type="predicted"/>
<accession>A0A1Y1YAR3</accession>
<dbReference type="GO" id="GO:0005085">
    <property type="term" value="F:guanyl-nucleotide exchange factor activity"/>
    <property type="evidence" value="ECO:0007669"/>
    <property type="project" value="InterPro"/>
</dbReference>
<dbReference type="Pfam" id="PF01369">
    <property type="entry name" value="Sec7"/>
    <property type="match status" value="1"/>
</dbReference>
<dbReference type="SUPFAM" id="SSF48425">
    <property type="entry name" value="Sec7 domain"/>
    <property type="match status" value="1"/>
</dbReference>
<dbReference type="OrthoDB" id="430364at2759"/>
<dbReference type="Proteomes" id="UP000193498">
    <property type="component" value="Unassembled WGS sequence"/>
</dbReference>
<gene>
    <name evidence="2" type="ORF">K493DRAFT_179986</name>
</gene>
<name>A0A1Y1YAR3_9FUNG</name>
<dbReference type="PANTHER" id="PTHR10663">
    <property type="entry name" value="GUANYL-NUCLEOTIDE EXCHANGE FACTOR"/>
    <property type="match status" value="1"/>
</dbReference>
<dbReference type="SMART" id="SM00222">
    <property type="entry name" value="Sec7"/>
    <property type="match status" value="1"/>
</dbReference>
<dbReference type="PROSITE" id="PS50190">
    <property type="entry name" value="SEC7"/>
    <property type="match status" value="1"/>
</dbReference>
<evidence type="ECO:0000313" key="2">
    <source>
        <dbReference type="EMBL" id="ORX95058.1"/>
    </source>
</evidence>
<dbReference type="GO" id="GO:0032012">
    <property type="term" value="P:regulation of ARF protein signal transduction"/>
    <property type="evidence" value="ECO:0007669"/>
    <property type="project" value="InterPro"/>
</dbReference>
<dbReference type="Gene3D" id="1.10.220.20">
    <property type="match status" value="1"/>
</dbReference>
<dbReference type="EMBL" id="MCFE01000188">
    <property type="protein sequence ID" value="ORX95058.1"/>
    <property type="molecule type" value="Genomic_DNA"/>
</dbReference>
<evidence type="ECO:0000259" key="1">
    <source>
        <dbReference type="PROSITE" id="PS50190"/>
    </source>
</evidence>
<feature type="non-terminal residue" evidence="2">
    <location>
        <position position="129"/>
    </location>
</feature>
<dbReference type="InterPro" id="IPR035999">
    <property type="entry name" value="Sec7_dom_sf"/>
</dbReference>
<dbReference type="InParanoid" id="A0A1Y1YAR3"/>
<keyword evidence="3" id="KW-1185">Reference proteome</keyword>
<comment type="caution">
    <text evidence="2">The sequence shown here is derived from an EMBL/GenBank/DDBJ whole genome shotgun (WGS) entry which is preliminary data.</text>
</comment>
<dbReference type="InterPro" id="IPR023394">
    <property type="entry name" value="Sec7_C_sf"/>
</dbReference>
<dbReference type="Gene3D" id="1.10.1000.11">
    <property type="entry name" value="Arf Nucleotide-binding Site Opener,domain 2"/>
    <property type="match status" value="1"/>
</dbReference>
<sequence>KFEINPHSAVMYMIDKATLKTDPGSIAGFLHKTPELSKKQLGKFLGTESNHAILNAFLDKCKLSGLRIDDALRVFLASFRLPGEGAIIDYLVSSFAKRWHSANRSRVGFDMDTSIKLSFYMMALNADLH</sequence>
<protein>
    <submittedName>
        <fullName evidence="2">SEC7-like protein</fullName>
    </submittedName>
</protein>
<feature type="non-terminal residue" evidence="2">
    <location>
        <position position="1"/>
    </location>
</feature>
<dbReference type="STRING" id="1314790.A0A1Y1YAR3"/>